<dbReference type="InterPro" id="IPR043128">
    <property type="entry name" value="Rev_trsase/Diguanyl_cyclase"/>
</dbReference>
<sequence>MRTHSSSNLIVESLTILKRGNRRRSKQIVKPKLQTIVETPVSTMADTRTMSELLQAPTEGYGDDIVLPPILVENFELKVGLLTLVTSSQFHGFERNDPHSHIRWFNKITSTLNEAWDHFKDLLRKCLQHGFSKLHQIDTFYNALTQSDQDSLNAAAGANLLNRTPRDALTIIENNSKVRTLRNKSVVSKASVTCRGLHPYYECLATASNTFNAYAATVTYNQRAHVTEKEPQEKRIEDVPVIRYFPEVFPDDLPGLPPPREDDILITAFRTRYGHYDFRVMPFGLTNAPAVFLDLMNRVCKPYLDKFVIVFIDDILIYSKDKEEHEKHLKTILELLKKEQLYAKFSKCVFWLESVQFLGHVIDSEGVHVDPAKIATIKNWATLTTSTETLKQKLCCAPILALPEGSDDFVVYCDASLRVADALSRKERETIRVKALVMTIHPSLHDQIRNAQSEAMEKKNVKAENLGRLIKPIFEIHPGGTRPLEFNVEDKVLLKVSPWKGVIRFGERGKLSPRFIRTFKILERIGPVAYKLELPRELQGIHNTFHISNLKKCLSDESLSILLDKVRWNSHRGPKYTWEREDQMKSKYPYLFTTNLRTNQSNRALGRCSPKVGKM</sequence>
<dbReference type="InterPro" id="IPR053134">
    <property type="entry name" value="RNA-dir_DNA_polymerase"/>
</dbReference>
<accession>A0A6L2NQ56</accession>
<reference evidence="3" key="1">
    <citation type="journal article" date="2019" name="Sci. Rep.">
        <title>Draft genome of Tanacetum cinerariifolium, the natural source of mosquito coil.</title>
        <authorList>
            <person name="Yamashiro T."/>
            <person name="Shiraishi A."/>
            <person name="Satake H."/>
            <person name="Nakayama K."/>
        </authorList>
    </citation>
    <scope>NUCLEOTIDE SEQUENCE</scope>
</reference>
<evidence type="ECO:0000313" key="3">
    <source>
        <dbReference type="EMBL" id="GEU88468.1"/>
    </source>
</evidence>
<dbReference type="CDD" id="cd01647">
    <property type="entry name" value="RT_LTR"/>
    <property type="match status" value="1"/>
</dbReference>
<keyword evidence="3" id="KW-0695">RNA-directed DNA polymerase</keyword>
<dbReference type="PANTHER" id="PTHR24559">
    <property type="entry name" value="TRANSPOSON TY3-I GAG-POL POLYPROTEIN"/>
    <property type="match status" value="1"/>
</dbReference>
<feature type="domain" description="Tf2-1-like SH3-like" evidence="2">
    <location>
        <begin position="490"/>
        <end position="553"/>
    </location>
</feature>
<dbReference type="Gene3D" id="3.10.10.10">
    <property type="entry name" value="HIV Type 1 Reverse Transcriptase, subunit A, domain 1"/>
    <property type="match status" value="1"/>
</dbReference>
<protein>
    <submittedName>
        <fullName evidence="3">Putative reverse transcriptase domain-containing protein</fullName>
    </submittedName>
</protein>
<dbReference type="EMBL" id="BKCJ010009757">
    <property type="protein sequence ID" value="GEU88468.1"/>
    <property type="molecule type" value="Genomic_DNA"/>
</dbReference>
<dbReference type="Pfam" id="PF24626">
    <property type="entry name" value="SH3_Tf2-1"/>
    <property type="match status" value="1"/>
</dbReference>
<keyword evidence="3" id="KW-0808">Transferase</keyword>
<dbReference type="InterPro" id="IPR056924">
    <property type="entry name" value="SH3_Tf2-1"/>
</dbReference>
<keyword evidence="3" id="KW-0548">Nucleotidyltransferase</keyword>
<gene>
    <name evidence="3" type="ORF">Tci_060446</name>
</gene>
<comment type="caution">
    <text evidence="3">The sequence shown here is derived from an EMBL/GenBank/DDBJ whole genome shotgun (WGS) entry which is preliminary data.</text>
</comment>
<feature type="domain" description="Reverse transcriptase" evidence="1">
    <location>
        <begin position="266"/>
        <end position="362"/>
    </location>
</feature>
<proteinExistence type="predicted"/>
<evidence type="ECO:0000259" key="2">
    <source>
        <dbReference type="Pfam" id="PF24626"/>
    </source>
</evidence>
<dbReference type="FunFam" id="3.30.70.270:FF:000003">
    <property type="entry name" value="Transposon Ty3-G Gag-Pol polyprotein"/>
    <property type="match status" value="1"/>
</dbReference>
<dbReference type="InterPro" id="IPR043502">
    <property type="entry name" value="DNA/RNA_pol_sf"/>
</dbReference>
<dbReference type="InterPro" id="IPR000477">
    <property type="entry name" value="RT_dom"/>
</dbReference>
<dbReference type="AlphaFoldDB" id="A0A6L2NQ56"/>
<dbReference type="Pfam" id="PF00078">
    <property type="entry name" value="RVT_1"/>
    <property type="match status" value="1"/>
</dbReference>
<name>A0A6L2NQ56_TANCI</name>
<dbReference type="SUPFAM" id="SSF56672">
    <property type="entry name" value="DNA/RNA polymerases"/>
    <property type="match status" value="1"/>
</dbReference>
<dbReference type="GO" id="GO:0003964">
    <property type="term" value="F:RNA-directed DNA polymerase activity"/>
    <property type="evidence" value="ECO:0007669"/>
    <property type="project" value="UniProtKB-KW"/>
</dbReference>
<evidence type="ECO:0000259" key="1">
    <source>
        <dbReference type="Pfam" id="PF00078"/>
    </source>
</evidence>
<dbReference type="PANTHER" id="PTHR24559:SF427">
    <property type="entry name" value="RNA-DIRECTED DNA POLYMERASE"/>
    <property type="match status" value="1"/>
</dbReference>
<organism evidence="3">
    <name type="scientific">Tanacetum cinerariifolium</name>
    <name type="common">Dalmatian daisy</name>
    <name type="synonym">Chrysanthemum cinerariifolium</name>
    <dbReference type="NCBI Taxonomy" id="118510"/>
    <lineage>
        <taxon>Eukaryota</taxon>
        <taxon>Viridiplantae</taxon>
        <taxon>Streptophyta</taxon>
        <taxon>Embryophyta</taxon>
        <taxon>Tracheophyta</taxon>
        <taxon>Spermatophyta</taxon>
        <taxon>Magnoliopsida</taxon>
        <taxon>eudicotyledons</taxon>
        <taxon>Gunneridae</taxon>
        <taxon>Pentapetalae</taxon>
        <taxon>asterids</taxon>
        <taxon>campanulids</taxon>
        <taxon>Asterales</taxon>
        <taxon>Asteraceae</taxon>
        <taxon>Asteroideae</taxon>
        <taxon>Anthemideae</taxon>
        <taxon>Anthemidinae</taxon>
        <taxon>Tanacetum</taxon>
    </lineage>
</organism>
<dbReference type="Gene3D" id="3.30.70.270">
    <property type="match status" value="1"/>
</dbReference>